<proteinExistence type="inferred from homology"/>
<evidence type="ECO:0000256" key="1">
    <source>
        <dbReference type="ARBA" id="ARBA00007945"/>
    </source>
</evidence>
<sequence>MLNMYSQQQYSSPTVVQTKPAIQKLLDDNSQLIIRILDLQAKGKQTESLEYQRTLYQNLNYLIQFDPTTSHYHNNLPSPDMYSQTQSSIMNGSSMQQSSSEQTTERNLILGYRPQTTISSSSNENVNAYSSSHLSTKPTISQQHNYGQYPVYQQQNIISSSKPSVNAQQGLYSTYNERQQGYHPQQNYLMQQQWQSTSHMPIQQQTSNYHQ</sequence>
<dbReference type="EMBL" id="CAJNOJ010000059">
    <property type="protein sequence ID" value="CAF0994515.1"/>
    <property type="molecule type" value="Genomic_DNA"/>
</dbReference>
<dbReference type="OrthoDB" id="10265171at2759"/>
<feature type="domain" description="SS18 N-terminal" evidence="3">
    <location>
        <begin position="18"/>
        <end position="63"/>
    </location>
</feature>
<dbReference type="Proteomes" id="UP000663828">
    <property type="component" value="Unassembled WGS sequence"/>
</dbReference>
<evidence type="ECO:0000256" key="2">
    <source>
        <dbReference type="SAM" id="MobiDB-lite"/>
    </source>
</evidence>
<feature type="compositionally biased region" description="Low complexity" evidence="2">
    <location>
        <begin position="86"/>
        <end position="102"/>
    </location>
</feature>
<comment type="similarity">
    <text evidence="1">Belongs to the SS18 family.</text>
</comment>
<gene>
    <name evidence="5" type="ORF">EDS130_LOCUS14568</name>
    <name evidence="4" type="ORF">XAT740_LOCUS11500</name>
</gene>
<evidence type="ECO:0000259" key="3">
    <source>
        <dbReference type="Pfam" id="PF05030"/>
    </source>
</evidence>
<evidence type="ECO:0000313" key="5">
    <source>
        <dbReference type="EMBL" id="CAF0994515.1"/>
    </source>
</evidence>
<evidence type="ECO:0000313" key="4">
    <source>
        <dbReference type="EMBL" id="CAF0967738.1"/>
    </source>
</evidence>
<protein>
    <recommendedName>
        <fullName evidence="3">SS18 N-terminal domain-containing protein</fullName>
    </recommendedName>
</protein>
<reference evidence="4" key="1">
    <citation type="submission" date="2021-02" db="EMBL/GenBank/DDBJ databases">
        <authorList>
            <person name="Nowell W R."/>
        </authorList>
    </citation>
    <scope>NUCLEOTIDE SEQUENCE</scope>
</reference>
<dbReference type="Proteomes" id="UP000663852">
    <property type="component" value="Unassembled WGS sequence"/>
</dbReference>
<accession>A0A814EL45</accession>
<dbReference type="EMBL" id="CAJNOR010000632">
    <property type="protein sequence ID" value="CAF0967738.1"/>
    <property type="molecule type" value="Genomic_DNA"/>
</dbReference>
<dbReference type="InterPro" id="IPR007726">
    <property type="entry name" value="SS18_N"/>
</dbReference>
<name>A0A814EL45_ADIRI</name>
<feature type="region of interest" description="Disordered" evidence="2">
    <location>
        <begin position="84"/>
        <end position="104"/>
    </location>
</feature>
<organism evidence="4 6">
    <name type="scientific">Adineta ricciae</name>
    <name type="common">Rotifer</name>
    <dbReference type="NCBI Taxonomy" id="249248"/>
    <lineage>
        <taxon>Eukaryota</taxon>
        <taxon>Metazoa</taxon>
        <taxon>Spiralia</taxon>
        <taxon>Gnathifera</taxon>
        <taxon>Rotifera</taxon>
        <taxon>Eurotatoria</taxon>
        <taxon>Bdelloidea</taxon>
        <taxon>Adinetida</taxon>
        <taxon>Adinetidae</taxon>
        <taxon>Adineta</taxon>
    </lineage>
</organism>
<keyword evidence="6" id="KW-1185">Reference proteome</keyword>
<comment type="caution">
    <text evidence="4">The sequence shown here is derived from an EMBL/GenBank/DDBJ whole genome shotgun (WGS) entry which is preliminary data.</text>
</comment>
<dbReference type="AlphaFoldDB" id="A0A814EL45"/>
<evidence type="ECO:0000313" key="6">
    <source>
        <dbReference type="Proteomes" id="UP000663828"/>
    </source>
</evidence>
<dbReference type="Pfam" id="PF05030">
    <property type="entry name" value="SSXT"/>
    <property type="match status" value="1"/>
</dbReference>